<gene>
    <name evidence="3" type="ORF">A8145_25950</name>
    <name evidence="2" type="ORF">BAE39_27325</name>
</gene>
<evidence type="ECO:0000313" key="2">
    <source>
        <dbReference type="EMBL" id="OBP80029.1"/>
    </source>
</evidence>
<dbReference type="PANTHER" id="PTHR10151">
    <property type="entry name" value="ECTONUCLEOTIDE PYROPHOSPHATASE/PHOSPHODIESTERASE"/>
    <property type="match status" value="1"/>
</dbReference>
<evidence type="ECO:0000256" key="1">
    <source>
        <dbReference type="SAM" id="MobiDB-lite"/>
    </source>
</evidence>
<dbReference type="PANTHER" id="PTHR10151:SF120">
    <property type="entry name" value="BIS(5'-ADENOSYL)-TRIPHOSPHATASE"/>
    <property type="match status" value="1"/>
</dbReference>
<reference evidence="2" key="3">
    <citation type="submission" date="2016-06" db="EMBL/GenBank/DDBJ databases">
        <authorList>
            <person name="Kjaerup R.B."/>
            <person name="Dalgaard T.S."/>
            <person name="Juul-Madsen H.R."/>
        </authorList>
    </citation>
    <scope>NUCLEOTIDE SEQUENCE</scope>
    <source>
        <strain evidence="2">R7ANS::ICEMlSym2042</strain>
    </source>
</reference>
<dbReference type="InterPro" id="IPR002591">
    <property type="entry name" value="Phosphodiest/P_Trfase"/>
</dbReference>
<accession>A0A1A5PV08</accession>
<dbReference type="AlphaFoldDB" id="A0A1A5PV08"/>
<dbReference type="GO" id="GO:0016787">
    <property type="term" value="F:hydrolase activity"/>
    <property type="evidence" value="ECO:0007669"/>
    <property type="project" value="UniProtKB-ARBA"/>
</dbReference>
<evidence type="ECO:0000313" key="5">
    <source>
        <dbReference type="Proteomes" id="UP000093748"/>
    </source>
</evidence>
<dbReference type="SUPFAM" id="SSF53649">
    <property type="entry name" value="Alkaline phosphatase-like"/>
    <property type="match status" value="1"/>
</dbReference>
<dbReference type="Proteomes" id="UP000093748">
    <property type="component" value="Unassembled WGS sequence"/>
</dbReference>
<sequence length="435" mass="46474">MTHTNPSRPTARFHTPASIKPRAPTKAILILMDGVSADYFEKHKHRLPTLLRLAGDGLSITRLRSTVPGTSMPGRASMLTGAAPQANGIYGNHIVRDGSFVCADASDLRVPTIAKLAKNSGLDVASIGAGLIDPADCDVFVPAWWERGFLQGSRSFKSLSENRIARSRMIKDPDGRLRAAGVFDLFGFPSSSDTVASTALVAGLAADHLMIGAAGALACSENPPDLILTEIDMTDSIQHQFGYESEAAHWSVAAADMMIGALIEGLRRVGREDDYAIVVASDHGHSAVHTTIYPDAIIPDLLWESEGATLHVLVDGAHDRRIADGLLARFQVEPWSSDHVPVNERDCIATYVAPPGHSFEETVGDTQEAGPTGRPRYLSTHGFRPGSAEDDRICLLSIPGMQPCNVAWGSAEEFTPTIAQILGLSNAPFSAKGLL</sequence>
<dbReference type="EMBL" id="LZTJ01000002">
    <property type="protein sequence ID" value="OBP80029.1"/>
    <property type="molecule type" value="Genomic_DNA"/>
</dbReference>
<dbReference type="EMBL" id="LYTK01000023">
    <property type="protein sequence ID" value="OBQ59089.1"/>
    <property type="molecule type" value="Genomic_DNA"/>
</dbReference>
<dbReference type="Gene3D" id="3.40.720.10">
    <property type="entry name" value="Alkaline Phosphatase, subunit A"/>
    <property type="match status" value="1"/>
</dbReference>
<evidence type="ECO:0000313" key="4">
    <source>
        <dbReference type="Proteomes" id="UP000093737"/>
    </source>
</evidence>
<reference evidence="5" key="2">
    <citation type="submission" date="2016-06" db="EMBL/GenBank/DDBJ databases">
        <title>NZP2037 Pacbio-Illumina hybrid assembly.</title>
        <authorList>
            <person name="Ramsay J.P."/>
        </authorList>
    </citation>
    <scope>NUCLEOTIDE SEQUENCE [LARGE SCALE GENOMIC DNA]</scope>
    <source>
        <strain evidence="5">R7ANS::ICEMlSym2042</strain>
    </source>
</reference>
<name>A0A1A5PV08_RHILI</name>
<feature type="region of interest" description="Disordered" evidence="1">
    <location>
        <begin position="359"/>
        <end position="382"/>
    </location>
</feature>
<comment type="caution">
    <text evidence="2">The sequence shown here is derived from an EMBL/GenBank/DDBJ whole genome shotgun (WGS) entry which is preliminary data.</text>
</comment>
<dbReference type="Pfam" id="PF01663">
    <property type="entry name" value="Phosphodiest"/>
    <property type="match status" value="1"/>
</dbReference>
<dbReference type="InterPro" id="IPR017850">
    <property type="entry name" value="Alkaline_phosphatase_core_sf"/>
</dbReference>
<reference evidence="3 4" key="1">
    <citation type="submission" date="2016-05" db="EMBL/GenBank/DDBJ databases">
        <authorList>
            <person name="Ramsay J.P."/>
        </authorList>
    </citation>
    <scope>NUCLEOTIDE SEQUENCE [LARGE SCALE GENOMIC DNA]</scope>
    <source>
        <strain evidence="3 4">NZP2042</strain>
    </source>
</reference>
<protein>
    <submittedName>
        <fullName evidence="2">Uncharacterized protein</fullName>
    </submittedName>
</protein>
<organism evidence="2 5">
    <name type="scientific">Rhizobium loti</name>
    <name type="common">Mesorhizobium loti</name>
    <dbReference type="NCBI Taxonomy" id="381"/>
    <lineage>
        <taxon>Bacteria</taxon>
        <taxon>Pseudomonadati</taxon>
        <taxon>Pseudomonadota</taxon>
        <taxon>Alphaproteobacteria</taxon>
        <taxon>Hyphomicrobiales</taxon>
        <taxon>Phyllobacteriaceae</taxon>
        <taxon>Mesorhizobium</taxon>
    </lineage>
</organism>
<proteinExistence type="predicted"/>
<dbReference type="Proteomes" id="UP000093737">
    <property type="component" value="Unassembled WGS sequence"/>
</dbReference>
<dbReference type="RefSeq" id="WP_065005715.1">
    <property type="nucleotide sequence ID" value="NZ_CP033334.1"/>
</dbReference>
<evidence type="ECO:0000313" key="3">
    <source>
        <dbReference type="EMBL" id="OBQ59089.1"/>
    </source>
</evidence>